<gene>
    <name evidence="1" type="ORF">K1T71_008400</name>
</gene>
<organism evidence="1 2">
    <name type="scientific">Dendrolimus kikuchii</name>
    <dbReference type="NCBI Taxonomy" id="765133"/>
    <lineage>
        <taxon>Eukaryota</taxon>
        <taxon>Metazoa</taxon>
        <taxon>Ecdysozoa</taxon>
        <taxon>Arthropoda</taxon>
        <taxon>Hexapoda</taxon>
        <taxon>Insecta</taxon>
        <taxon>Pterygota</taxon>
        <taxon>Neoptera</taxon>
        <taxon>Endopterygota</taxon>
        <taxon>Lepidoptera</taxon>
        <taxon>Glossata</taxon>
        <taxon>Ditrysia</taxon>
        <taxon>Bombycoidea</taxon>
        <taxon>Lasiocampidae</taxon>
        <taxon>Dendrolimus</taxon>
    </lineage>
</organism>
<proteinExistence type="predicted"/>
<comment type="caution">
    <text evidence="1">The sequence shown here is derived from an EMBL/GenBank/DDBJ whole genome shotgun (WGS) entry which is preliminary data.</text>
</comment>
<evidence type="ECO:0000313" key="2">
    <source>
        <dbReference type="Proteomes" id="UP000824533"/>
    </source>
</evidence>
<dbReference type="EMBL" id="CM034400">
    <property type="protein sequence ID" value="KAJ0176226.1"/>
    <property type="molecule type" value="Genomic_DNA"/>
</dbReference>
<sequence>MAARKGPIKRNRDSTDKSLEMPEVALAAIVSYKSEKDVGDFINFLLGAFERNCDWLNNIAGRQTSFRCALMVGAGPNRFQVEEIIYPSNDNGIKLEVEIKDSEDYDKVAIAALVRLTNLDMEHLMKYVKTRLFENPRLKEDLLKGKGLGISFAVLRPFTDKQYRVMERIVVGSSVKCVVPLKNRRKADDRLVTAPPIKRDGVLVCSMPNCVAGEPLIPFFQLGRTTRIRRGILAVA</sequence>
<protein>
    <submittedName>
        <fullName evidence="1">Uncharacterized protein</fullName>
    </submittedName>
</protein>
<evidence type="ECO:0000313" key="1">
    <source>
        <dbReference type="EMBL" id="KAJ0176226.1"/>
    </source>
</evidence>
<keyword evidence="2" id="KW-1185">Reference proteome</keyword>
<reference evidence="1 2" key="1">
    <citation type="journal article" date="2021" name="Front. Genet.">
        <title>Chromosome-Level Genome Assembly Reveals Significant Gene Expansion in the Toll and IMD Signaling Pathways of Dendrolimus kikuchii.</title>
        <authorList>
            <person name="Zhou J."/>
            <person name="Wu P."/>
            <person name="Xiong Z."/>
            <person name="Liu N."/>
            <person name="Zhao N."/>
            <person name="Ji M."/>
            <person name="Qiu Y."/>
            <person name="Yang B."/>
        </authorList>
    </citation>
    <scope>NUCLEOTIDE SEQUENCE [LARGE SCALE GENOMIC DNA]</scope>
    <source>
        <strain evidence="1">Ann1</strain>
    </source>
</reference>
<dbReference type="Proteomes" id="UP000824533">
    <property type="component" value="Linkage Group LG14"/>
</dbReference>
<accession>A0ACC1CXB1</accession>
<name>A0ACC1CXB1_9NEOP</name>